<accession>A0A1Z1WRS0</accession>
<proteinExistence type="predicted"/>
<sequence length="68" mass="6831">MTYAGSSGARGLVRSSSRSGVSAYEVVMSPSTVRTGRSWAGSRGAVAVSVTKAAGRASASMYARRSAG</sequence>
<gene>
    <name evidence="2" type="ORF">SMD44_08615</name>
</gene>
<feature type="region of interest" description="Disordered" evidence="1">
    <location>
        <begin position="1"/>
        <end position="21"/>
    </location>
</feature>
<organism evidence="2 3">
    <name type="scientific">Streptomyces alboflavus</name>
    <dbReference type="NCBI Taxonomy" id="67267"/>
    <lineage>
        <taxon>Bacteria</taxon>
        <taxon>Bacillati</taxon>
        <taxon>Actinomycetota</taxon>
        <taxon>Actinomycetes</taxon>
        <taxon>Kitasatosporales</taxon>
        <taxon>Streptomycetaceae</taxon>
        <taxon>Streptomyces</taxon>
    </lineage>
</organism>
<dbReference type="Proteomes" id="UP000195880">
    <property type="component" value="Chromosome"/>
</dbReference>
<name>A0A1Z1WRS0_9ACTN</name>
<evidence type="ECO:0000313" key="3">
    <source>
        <dbReference type="Proteomes" id="UP000195880"/>
    </source>
</evidence>
<dbReference type="KEGG" id="salf:SMD44_08615"/>
<dbReference type="EMBL" id="CP021748">
    <property type="protein sequence ID" value="ARX89128.1"/>
    <property type="molecule type" value="Genomic_DNA"/>
</dbReference>
<evidence type="ECO:0000256" key="1">
    <source>
        <dbReference type="SAM" id="MobiDB-lite"/>
    </source>
</evidence>
<keyword evidence="3" id="KW-1185">Reference proteome</keyword>
<evidence type="ECO:0000313" key="2">
    <source>
        <dbReference type="EMBL" id="ARX89128.1"/>
    </source>
</evidence>
<dbReference type="AlphaFoldDB" id="A0A1Z1WRS0"/>
<protein>
    <submittedName>
        <fullName evidence="2">Uncharacterized protein</fullName>
    </submittedName>
</protein>
<reference evidence="2 3" key="1">
    <citation type="submission" date="2017-05" db="EMBL/GenBank/DDBJ databases">
        <title>Streptomyces alboflavus Genome sequencing and assembly.</title>
        <authorList>
            <person name="Wang Y."/>
            <person name="Du B."/>
            <person name="Ding Y."/>
            <person name="Liu H."/>
            <person name="Hou Q."/>
            <person name="Liu K."/>
            <person name="Wang C."/>
            <person name="Yao L."/>
        </authorList>
    </citation>
    <scope>NUCLEOTIDE SEQUENCE [LARGE SCALE GENOMIC DNA]</scope>
    <source>
        <strain evidence="2 3">MDJK44</strain>
    </source>
</reference>